<evidence type="ECO:0000256" key="1">
    <source>
        <dbReference type="SAM" id="MobiDB-lite"/>
    </source>
</evidence>
<protein>
    <recommendedName>
        <fullName evidence="2">Phosphatidylinositol-specific phospholipase C X domain-containing protein</fullName>
    </recommendedName>
</protein>
<feature type="compositionally biased region" description="Basic and acidic residues" evidence="1">
    <location>
        <begin position="467"/>
        <end position="476"/>
    </location>
</feature>
<proteinExistence type="predicted"/>
<name>A0AAN6LX91_9PLEO</name>
<evidence type="ECO:0000259" key="2">
    <source>
        <dbReference type="SMART" id="SM00148"/>
    </source>
</evidence>
<dbReference type="PANTHER" id="PTHR13593">
    <property type="match status" value="1"/>
</dbReference>
<keyword evidence="4" id="KW-1185">Reference proteome</keyword>
<dbReference type="PROSITE" id="PS50007">
    <property type="entry name" value="PIPLC_X_DOMAIN"/>
    <property type="match status" value="1"/>
</dbReference>
<dbReference type="AlphaFoldDB" id="A0AAN6LX91"/>
<dbReference type="InterPro" id="IPR051057">
    <property type="entry name" value="PI-PLC_domain"/>
</dbReference>
<feature type="region of interest" description="Disordered" evidence="1">
    <location>
        <begin position="454"/>
        <end position="477"/>
    </location>
</feature>
<dbReference type="InterPro" id="IPR017946">
    <property type="entry name" value="PLC-like_Pdiesterase_TIM-brl"/>
</dbReference>
<dbReference type="CDD" id="cd08586">
    <property type="entry name" value="PI-PLCc_BcPLC_like"/>
    <property type="match status" value="1"/>
</dbReference>
<dbReference type="Pfam" id="PF00388">
    <property type="entry name" value="PI-PLC-X"/>
    <property type="match status" value="1"/>
</dbReference>
<sequence>MASPLTFRNLTPTSIVLKSLERFEDPDMGKSRATAFPSASNSCQSIPPSAPELGLHVRTFERQDVDIELQAWESYTLPAHIPGQYPLNPSSMLSSTILRITFQNEAQQRFRIDINVSYTRKASCTLKPLTPNPTTSYTALYHPTAPTPHLTIHSHHLLNYSKWMQSLPNTLPLSAISLPGTHNSHTHYRALPSVRCQTVDIATQLRNGIRFLDIRVQPASAVDASKKDLYLVHGAFPVSLMGSKYLAPVLDVIYNYLSANPSETILVSLKREGIGSATDAQLATILEKHYISLNAEKWYINDQIPYLGDVRGRIVLVRRYTLSEQVSSPGFDVIEEVGPGLDATAWPNNSTHALHGPFCVQDFCEIMHTSMILDKLQHCNAHLVRAASLTHFVPGINTDTLNPVPPGPLYLNFLSGSNFFNVGTWPEKIAKIVNRGVEEWICTSHHLKDPVTAPLDSESTHWGDGQKGGEVKRTNEGDGGAGVVIMDMVGEKGDWDLRRYSKVEIRDTGFMYLQALRHDTSSSYDLTSEMLSWSWYMWARM</sequence>
<comment type="caution">
    <text evidence="3">The sequence shown here is derived from an EMBL/GenBank/DDBJ whole genome shotgun (WGS) entry which is preliminary data.</text>
</comment>
<dbReference type="PANTHER" id="PTHR13593:SF113">
    <property type="entry name" value="SI:DKEY-266F7.9"/>
    <property type="match status" value="1"/>
</dbReference>
<evidence type="ECO:0000313" key="4">
    <source>
        <dbReference type="Proteomes" id="UP001280581"/>
    </source>
</evidence>
<gene>
    <name evidence="3" type="ORF">GRF29_106g1096474</name>
</gene>
<organism evidence="3 4">
    <name type="scientific">Pseudopithomyces chartarum</name>
    <dbReference type="NCBI Taxonomy" id="1892770"/>
    <lineage>
        <taxon>Eukaryota</taxon>
        <taxon>Fungi</taxon>
        <taxon>Dikarya</taxon>
        <taxon>Ascomycota</taxon>
        <taxon>Pezizomycotina</taxon>
        <taxon>Dothideomycetes</taxon>
        <taxon>Pleosporomycetidae</taxon>
        <taxon>Pleosporales</taxon>
        <taxon>Massarineae</taxon>
        <taxon>Didymosphaeriaceae</taxon>
        <taxon>Pseudopithomyces</taxon>
    </lineage>
</organism>
<dbReference type="GO" id="GO:0008081">
    <property type="term" value="F:phosphoric diester hydrolase activity"/>
    <property type="evidence" value="ECO:0007669"/>
    <property type="project" value="InterPro"/>
</dbReference>
<dbReference type="SUPFAM" id="SSF51695">
    <property type="entry name" value="PLC-like phosphodiesterases"/>
    <property type="match status" value="1"/>
</dbReference>
<dbReference type="Gene3D" id="3.20.20.190">
    <property type="entry name" value="Phosphatidylinositol (PI) phosphodiesterase"/>
    <property type="match status" value="1"/>
</dbReference>
<dbReference type="Proteomes" id="UP001280581">
    <property type="component" value="Unassembled WGS sequence"/>
</dbReference>
<accession>A0AAN6LX91</accession>
<evidence type="ECO:0000313" key="3">
    <source>
        <dbReference type="EMBL" id="KAK3203950.1"/>
    </source>
</evidence>
<dbReference type="SMART" id="SM00148">
    <property type="entry name" value="PLCXc"/>
    <property type="match status" value="1"/>
</dbReference>
<feature type="domain" description="Phosphatidylinositol-specific phospholipase C X" evidence="2">
    <location>
        <begin position="170"/>
        <end position="319"/>
    </location>
</feature>
<dbReference type="EMBL" id="WVTA01000010">
    <property type="protein sequence ID" value="KAK3203950.1"/>
    <property type="molecule type" value="Genomic_DNA"/>
</dbReference>
<dbReference type="InterPro" id="IPR000909">
    <property type="entry name" value="PLipase_C_PInositol-sp_X_dom"/>
</dbReference>
<reference evidence="3 4" key="1">
    <citation type="submission" date="2021-02" db="EMBL/GenBank/DDBJ databases">
        <title>Genome assembly of Pseudopithomyces chartarum.</title>
        <authorList>
            <person name="Jauregui R."/>
            <person name="Singh J."/>
            <person name="Voisey C."/>
        </authorList>
    </citation>
    <scope>NUCLEOTIDE SEQUENCE [LARGE SCALE GENOMIC DNA]</scope>
    <source>
        <strain evidence="3 4">AGR01</strain>
    </source>
</reference>
<feature type="region of interest" description="Disordered" evidence="1">
    <location>
        <begin position="28"/>
        <end position="47"/>
    </location>
</feature>
<dbReference type="GO" id="GO:0006629">
    <property type="term" value="P:lipid metabolic process"/>
    <property type="evidence" value="ECO:0007669"/>
    <property type="project" value="InterPro"/>
</dbReference>
<feature type="compositionally biased region" description="Polar residues" evidence="1">
    <location>
        <begin position="37"/>
        <end position="47"/>
    </location>
</feature>